<evidence type="ECO:0000259" key="2">
    <source>
        <dbReference type="Pfam" id="PF01755"/>
    </source>
</evidence>
<proteinExistence type="predicted"/>
<feature type="compositionally biased region" description="Acidic residues" evidence="1">
    <location>
        <begin position="403"/>
        <end position="415"/>
    </location>
</feature>
<name>A0ABR2YDA2_9CHLO</name>
<feature type="domain" description="Glycosyl transferase family 25" evidence="2">
    <location>
        <begin position="101"/>
        <end position="214"/>
    </location>
</feature>
<accession>A0ABR2YDA2</accession>
<evidence type="ECO:0000256" key="1">
    <source>
        <dbReference type="SAM" id="MobiDB-lite"/>
    </source>
</evidence>
<feature type="region of interest" description="Disordered" evidence="1">
    <location>
        <begin position="403"/>
        <end position="424"/>
    </location>
</feature>
<keyword evidence="4" id="KW-1185">Reference proteome</keyword>
<organism evidence="3 4">
    <name type="scientific">Coccomyxa subellipsoidea</name>
    <dbReference type="NCBI Taxonomy" id="248742"/>
    <lineage>
        <taxon>Eukaryota</taxon>
        <taxon>Viridiplantae</taxon>
        <taxon>Chlorophyta</taxon>
        <taxon>core chlorophytes</taxon>
        <taxon>Trebouxiophyceae</taxon>
        <taxon>Trebouxiophyceae incertae sedis</taxon>
        <taxon>Coccomyxaceae</taxon>
        <taxon>Coccomyxa</taxon>
    </lineage>
</organism>
<gene>
    <name evidence="3" type="ORF">WJX75_002888</name>
</gene>
<comment type="caution">
    <text evidence="3">The sequence shown here is derived from an EMBL/GenBank/DDBJ whole genome shotgun (WGS) entry which is preliminary data.</text>
</comment>
<dbReference type="Pfam" id="PF01755">
    <property type="entry name" value="Glyco_transf_25"/>
    <property type="match status" value="1"/>
</dbReference>
<reference evidence="3 4" key="1">
    <citation type="journal article" date="2024" name="Nat. Commun.">
        <title>Phylogenomics reveals the evolutionary origins of lichenization in chlorophyte algae.</title>
        <authorList>
            <person name="Puginier C."/>
            <person name="Libourel C."/>
            <person name="Otte J."/>
            <person name="Skaloud P."/>
            <person name="Haon M."/>
            <person name="Grisel S."/>
            <person name="Petersen M."/>
            <person name="Berrin J.G."/>
            <person name="Delaux P.M."/>
            <person name="Dal Grande F."/>
            <person name="Keller J."/>
        </authorList>
    </citation>
    <scope>NUCLEOTIDE SEQUENCE [LARGE SCALE GENOMIC DNA]</scope>
    <source>
        <strain evidence="3 4">SAG 216-7</strain>
    </source>
</reference>
<dbReference type="Proteomes" id="UP001491310">
    <property type="component" value="Unassembled WGS sequence"/>
</dbReference>
<protein>
    <recommendedName>
        <fullName evidence="2">Glycosyl transferase family 25 domain-containing protein</fullName>
    </recommendedName>
</protein>
<evidence type="ECO:0000313" key="4">
    <source>
        <dbReference type="Proteomes" id="UP001491310"/>
    </source>
</evidence>
<dbReference type="EMBL" id="JALJOT010000015">
    <property type="protein sequence ID" value="KAK9902690.1"/>
    <property type="molecule type" value="Genomic_DNA"/>
</dbReference>
<sequence length="424" mass="47269">MLKSGGGSKRTDREAMVRTCKVLVPCAVLAVSLFCLAFAWQPAALQEDATVTRTTSTRVSMLRRAKQDSGSMETQSPLLQAWESFCRRKQECGRHPQPPTKAYLISLPEDTPKREYSLQLLRALGLNVEVIDGIKSIQLGSLEEFTECLPAGSADDCQFGLTQSHMNVWKALAASEHPAAWVFEDDVVFHDDFLTLFPKYWASVPSNYEYIAVGMIPRHFNVSKEAVYVAPEAMPWGTHAYIINARQAERMALTAELMVARARHPTDDFHTTAWQLDGEDIKIDHYLSIYYSDLTPKNDRRRWVVFDSPAEEPFRFGNVSWARNGGCQCSCADMAACASEGRAPAWGMGLVAQHTCREQVDRVPVWHQEMAKLGAAGRVQHCSELRACGSFVCNYETLYTDDGEPMEMEGSDEEDGGSKSEGAT</sequence>
<dbReference type="InterPro" id="IPR002654">
    <property type="entry name" value="Glyco_trans_25"/>
</dbReference>
<evidence type="ECO:0000313" key="3">
    <source>
        <dbReference type="EMBL" id="KAK9902690.1"/>
    </source>
</evidence>
<dbReference type="CDD" id="cd06532">
    <property type="entry name" value="Glyco_transf_25"/>
    <property type="match status" value="1"/>
</dbReference>